<dbReference type="Proteomes" id="UP000005019">
    <property type="component" value="Unassembled WGS sequence"/>
</dbReference>
<name>F5R9R3_METUF</name>
<dbReference type="RefSeq" id="WP_008059415.1">
    <property type="nucleotide sequence ID" value="NZ_AFHG01000031.1"/>
</dbReference>
<evidence type="ECO:0000259" key="2">
    <source>
        <dbReference type="Pfam" id="PF01979"/>
    </source>
</evidence>
<organism evidence="3 4">
    <name type="scientific">Methyloversatilis universalis (strain ATCC BAA-1314 / DSM 25237 / JCM 13912 / CCUG 52030 / FAM5)</name>
    <dbReference type="NCBI Taxonomy" id="1000565"/>
    <lineage>
        <taxon>Bacteria</taxon>
        <taxon>Pseudomonadati</taxon>
        <taxon>Pseudomonadota</taxon>
        <taxon>Betaproteobacteria</taxon>
        <taxon>Nitrosomonadales</taxon>
        <taxon>Sterolibacteriaceae</taxon>
        <taxon>Methyloversatilis</taxon>
    </lineage>
</organism>
<dbReference type="Gene3D" id="2.30.40.10">
    <property type="entry name" value="Urease, subunit C, domain 1"/>
    <property type="match status" value="1"/>
</dbReference>
<feature type="domain" description="Amidohydrolase-related" evidence="2">
    <location>
        <begin position="77"/>
        <end position="415"/>
    </location>
</feature>
<dbReference type="STRING" id="1000565.METUNv1_00984"/>
<dbReference type="InterPro" id="IPR011059">
    <property type="entry name" value="Metal-dep_hydrolase_composite"/>
</dbReference>
<feature type="chain" id="PRO_5003330845" description="Amidohydrolase-related domain-containing protein" evidence="1">
    <location>
        <begin position="21"/>
        <end position="448"/>
    </location>
</feature>
<gene>
    <name evidence="3" type="ORF">METUNv1_00984</name>
</gene>
<dbReference type="Pfam" id="PF01979">
    <property type="entry name" value="Amidohydro_1"/>
    <property type="match status" value="1"/>
</dbReference>
<dbReference type="InterPro" id="IPR057744">
    <property type="entry name" value="OTAase-like"/>
</dbReference>
<dbReference type="InterPro" id="IPR032466">
    <property type="entry name" value="Metal_Hydrolase"/>
</dbReference>
<comment type="caution">
    <text evidence="3">The sequence shown here is derived from an EMBL/GenBank/DDBJ whole genome shotgun (WGS) entry which is preliminary data.</text>
</comment>
<dbReference type="PANTHER" id="PTHR43135:SF3">
    <property type="entry name" value="ALPHA-D-RIBOSE 1-METHYLPHOSPHONATE 5-TRIPHOSPHATE DIPHOSPHATASE"/>
    <property type="match status" value="1"/>
</dbReference>
<protein>
    <recommendedName>
        <fullName evidence="2">Amidohydrolase-related domain-containing protein</fullName>
    </recommendedName>
</protein>
<keyword evidence="4" id="KW-1185">Reference proteome</keyword>
<dbReference type="SUPFAM" id="SSF51338">
    <property type="entry name" value="Composite domain of metallo-dependent hydrolases"/>
    <property type="match status" value="1"/>
</dbReference>
<feature type="signal peptide" evidence="1">
    <location>
        <begin position="1"/>
        <end position="20"/>
    </location>
</feature>
<dbReference type="eggNOG" id="COG1228">
    <property type="taxonomic scope" value="Bacteria"/>
</dbReference>
<dbReference type="EMBL" id="AFHG01000031">
    <property type="protein sequence ID" value="EGK72745.1"/>
    <property type="molecule type" value="Genomic_DNA"/>
</dbReference>
<dbReference type="SUPFAM" id="SSF51556">
    <property type="entry name" value="Metallo-dependent hydrolases"/>
    <property type="match status" value="1"/>
</dbReference>
<dbReference type="AlphaFoldDB" id="F5R9R3"/>
<dbReference type="InterPro" id="IPR006680">
    <property type="entry name" value="Amidohydro-rel"/>
</dbReference>
<reference evidence="3 4" key="1">
    <citation type="journal article" date="2011" name="J. Bacteriol.">
        <title>Genome sequence of Methyloversatilis universalis FAM5T, a methylotrophic representative of the order Rhodocyclales.</title>
        <authorList>
            <person name="Kittichotirat W."/>
            <person name="Good N.M."/>
            <person name="Hall R."/>
            <person name="Bringel F."/>
            <person name="Lajus A."/>
            <person name="Medigue C."/>
            <person name="Smalley N.E."/>
            <person name="Beck D."/>
            <person name="Bumgarner R."/>
            <person name="Vuilleumier S."/>
            <person name="Kalyuzhnaya M.G."/>
        </authorList>
    </citation>
    <scope>NUCLEOTIDE SEQUENCE [LARGE SCALE GENOMIC DNA]</scope>
    <source>
        <strain evidence="4">ATCC BAA-1314 / JCM 13912 / FAM5</strain>
    </source>
</reference>
<dbReference type="GO" id="GO:0016810">
    <property type="term" value="F:hydrolase activity, acting on carbon-nitrogen (but not peptide) bonds"/>
    <property type="evidence" value="ECO:0007669"/>
    <property type="project" value="InterPro"/>
</dbReference>
<dbReference type="PANTHER" id="PTHR43135">
    <property type="entry name" value="ALPHA-D-RIBOSE 1-METHYLPHOSPHONATE 5-TRIPHOSPHATE DIPHOSPHATASE"/>
    <property type="match status" value="1"/>
</dbReference>
<evidence type="ECO:0000256" key="1">
    <source>
        <dbReference type="SAM" id="SignalP"/>
    </source>
</evidence>
<sequence length="448" mass="46834">MKRLLVALVLAGVFASPVQAADAPARTAYRAARLLDVDSGRYVDDPVILVESGRIVSVGSRVAVPDGVPVVDFGDVILLPGLIDAHVHLTGGPDAAARSQSRNVLYAARSAQNSLFAGFTTLRSMGGPAYSVIALRDAINDGDIVGPRILDAGALVAVTGGHCSGPRVFRPEIAPTAEGVADGPDELRRTTRKLIKYGADFIKACITGGFVSGTNPNQVQFSEEEVRAVIDTAHGLGRKVAIHAHGVDGIRLAARLGADSIEHGTLIDDEGIAAVKKGKVYIVPTVKVMASSVEKAKKAGASESTLLALAAARDAQKRNLAKAYAQGVVFAFGTDFTQDGSNATEFSALLELGLTPLQAVQTATVHAAQLLGQSGRIGRVAPGHFADFIAVRDDPLRDVRALEKVVVVVKNGELVRNDLAATPLLRRAALAAVEQAADREDHGHVHAH</sequence>
<dbReference type="Gene3D" id="3.20.20.140">
    <property type="entry name" value="Metal-dependent hydrolases"/>
    <property type="match status" value="1"/>
</dbReference>
<evidence type="ECO:0000313" key="4">
    <source>
        <dbReference type="Proteomes" id="UP000005019"/>
    </source>
</evidence>
<proteinExistence type="predicted"/>
<accession>F5R9R3</accession>
<dbReference type="CDD" id="cd01299">
    <property type="entry name" value="Met_dep_hydrolase_A"/>
    <property type="match status" value="1"/>
</dbReference>
<dbReference type="InterPro" id="IPR051781">
    <property type="entry name" value="Metallo-dep_Hydrolase"/>
</dbReference>
<evidence type="ECO:0000313" key="3">
    <source>
        <dbReference type="EMBL" id="EGK72745.1"/>
    </source>
</evidence>
<keyword evidence="1" id="KW-0732">Signal</keyword>
<dbReference type="OrthoDB" id="9782972at2"/>